<evidence type="ECO:0000313" key="2">
    <source>
        <dbReference type="EMBL" id="RUQ58996.1"/>
    </source>
</evidence>
<dbReference type="AlphaFoldDB" id="A0A433IZ55"/>
<accession>A0A433IZ55</accession>
<reference evidence="2 3" key="1">
    <citation type="submission" date="2018-12" db="EMBL/GenBank/DDBJ databases">
        <authorList>
            <person name="Yang Y."/>
        </authorList>
    </citation>
    <scope>NUCLEOTIDE SEQUENCE [LARGE SCALE GENOMIC DNA]</scope>
    <source>
        <strain evidence="2 3">GSF71</strain>
    </source>
</reference>
<gene>
    <name evidence="2" type="ORF">EJ913_31230</name>
</gene>
<keyword evidence="3" id="KW-1185">Reference proteome</keyword>
<evidence type="ECO:0000313" key="3">
    <source>
        <dbReference type="Proteomes" id="UP000280346"/>
    </source>
</evidence>
<dbReference type="OrthoDB" id="565387at2"/>
<dbReference type="GO" id="GO:0003676">
    <property type="term" value="F:nucleic acid binding"/>
    <property type="evidence" value="ECO:0007669"/>
    <property type="project" value="InterPro"/>
</dbReference>
<protein>
    <submittedName>
        <fullName evidence="2">IS630 family transposase</fullName>
    </submittedName>
</protein>
<dbReference type="Pfam" id="PF13358">
    <property type="entry name" value="DDE_3"/>
    <property type="match status" value="1"/>
</dbReference>
<dbReference type="InterPro" id="IPR038717">
    <property type="entry name" value="Tc1-like_DDE_dom"/>
</dbReference>
<feature type="domain" description="Tc1-like transposase DDE" evidence="1">
    <location>
        <begin position="150"/>
        <end position="291"/>
    </location>
</feature>
<dbReference type="NCBIfam" id="NF033545">
    <property type="entry name" value="transpos_IS630"/>
    <property type="match status" value="1"/>
</dbReference>
<name>A0A433IZ55_9PROT</name>
<proteinExistence type="predicted"/>
<dbReference type="InterPro" id="IPR047655">
    <property type="entry name" value="Transpos_IS630-like"/>
</dbReference>
<dbReference type="SUPFAM" id="SSF46689">
    <property type="entry name" value="Homeodomain-like"/>
    <property type="match status" value="1"/>
</dbReference>
<evidence type="ECO:0000259" key="1">
    <source>
        <dbReference type="Pfam" id="PF13358"/>
    </source>
</evidence>
<comment type="caution">
    <text evidence="2">The sequence shown here is derived from an EMBL/GenBank/DDBJ whole genome shotgun (WGS) entry which is preliminary data.</text>
</comment>
<sequence>MGRSYSPDLRVRIYGEIEQGGSRRAAARRFDVSVSTSIRLAQRMAETGSLEPARQGRPPGGGKLAPHADLLIGWVEKQGDITMPELAAKLKAERGVTVHPASLSRFLIARGATASKKTLVATEAGRADVAEDRRTWRSHRQPRMREVPDRLVFLDETATTTKMARLRGRAKRGQRFKAKAPFGHWGTQTFIAALRCDGLTAPWIIKGAMNRVLFETYVETQLAPTLRPGDVVILDNLSSHKSEKAKAILKERGAWFLFLPPYSPDLNPIEMAFAKLKAHLRRIGARTIEELWKAVGSICDLYTPDECWNYLRHAGYVSD</sequence>
<dbReference type="InterPro" id="IPR009057">
    <property type="entry name" value="Homeodomain-like_sf"/>
</dbReference>
<dbReference type="Gene3D" id="3.30.420.10">
    <property type="entry name" value="Ribonuclease H-like superfamily/Ribonuclease H"/>
    <property type="match status" value="1"/>
</dbReference>
<dbReference type="RefSeq" id="WP_127005225.1">
    <property type="nucleotide sequence ID" value="NZ_JBNPXW010000049.1"/>
</dbReference>
<dbReference type="InterPro" id="IPR036397">
    <property type="entry name" value="RNaseH_sf"/>
</dbReference>
<dbReference type="PANTHER" id="PTHR46564:SF1">
    <property type="entry name" value="TRANSPOSASE"/>
    <property type="match status" value="1"/>
</dbReference>
<dbReference type="PANTHER" id="PTHR46564">
    <property type="entry name" value="TRANSPOSASE"/>
    <property type="match status" value="1"/>
</dbReference>
<organism evidence="2 3">
    <name type="scientific">Azospirillum doebereinerae</name>
    <dbReference type="NCBI Taxonomy" id="92933"/>
    <lineage>
        <taxon>Bacteria</taxon>
        <taxon>Pseudomonadati</taxon>
        <taxon>Pseudomonadota</taxon>
        <taxon>Alphaproteobacteria</taxon>
        <taxon>Rhodospirillales</taxon>
        <taxon>Azospirillaceae</taxon>
        <taxon>Azospirillum</taxon>
    </lineage>
</organism>
<dbReference type="EMBL" id="RZIJ01000076">
    <property type="protein sequence ID" value="RUQ58996.1"/>
    <property type="molecule type" value="Genomic_DNA"/>
</dbReference>
<dbReference type="Proteomes" id="UP000280346">
    <property type="component" value="Unassembled WGS sequence"/>
</dbReference>